<feature type="transmembrane region" description="Helical" evidence="2">
    <location>
        <begin position="57"/>
        <end position="78"/>
    </location>
</feature>
<dbReference type="RefSeq" id="WP_091750397.1">
    <property type="nucleotide sequence ID" value="NZ_FODY01000026.1"/>
</dbReference>
<dbReference type="OrthoDB" id="1796762at2"/>
<evidence type="ECO:0000256" key="2">
    <source>
        <dbReference type="SAM" id="Phobius"/>
    </source>
</evidence>
<sequence>MDDRFKRGFLAGIVSGILANVIDLLMGSMGLTTLRFVDWTGIVVLAHVPPYTFAETIFTFISQIFFTAVIGVVFVYLLPLIKSKNLFLKSWFFSLLIWFTVDGITTLYKVEGTSPIPLKTGITNVISSTIFGLAMAQCLHMFEQEKATSPVMPQPAMKPLDPPKDEEDKLP</sequence>
<feature type="region of interest" description="Disordered" evidence="1">
    <location>
        <begin position="149"/>
        <end position="171"/>
    </location>
</feature>
<keyword evidence="2" id="KW-1133">Transmembrane helix</keyword>
<proteinExistence type="predicted"/>
<reference evidence="3 4" key="1">
    <citation type="submission" date="2016-10" db="EMBL/GenBank/DDBJ databases">
        <authorList>
            <person name="de Groot N.N."/>
        </authorList>
    </citation>
    <scope>NUCLEOTIDE SEQUENCE [LARGE SCALE GENOMIC DNA]</scope>
    <source>
        <strain evidence="3 4">DSM 13305</strain>
    </source>
</reference>
<name>A0A1H8XMD1_9FIRM</name>
<feature type="transmembrane region" description="Helical" evidence="2">
    <location>
        <begin position="90"/>
        <end position="110"/>
    </location>
</feature>
<evidence type="ECO:0000313" key="4">
    <source>
        <dbReference type="Proteomes" id="UP000198847"/>
    </source>
</evidence>
<feature type="transmembrane region" description="Helical" evidence="2">
    <location>
        <begin position="9"/>
        <end position="37"/>
    </location>
</feature>
<protein>
    <submittedName>
        <fullName evidence="3">Uncharacterized protein</fullName>
    </submittedName>
</protein>
<dbReference type="EMBL" id="FODY01000026">
    <property type="protein sequence ID" value="SEP41016.1"/>
    <property type="molecule type" value="Genomic_DNA"/>
</dbReference>
<evidence type="ECO:0000313" key="3">
    <source>
        <dbReference type="EMBL" id="SEP41016.1"/>
    </source>
</evidence>
<organism evidence="3 4">
    <name type="scientific">Propionispora vibrioides</name>
    <dbReference type="NCBI Taxonomy" id="112903"/>
    <lineage>
        <taxon>Bacteria</taxon>
        <taxon>Bacillati</taxon>
        <taxon>Bacillota</taxon>
        <taxon>Negativicutes</taxon>
        <taxon>Selenomonadales</taxon>
        <taxon>Sporomusaceae</taxon>
        <taxon>Propionispora</taxon>
    </lineage>
</organism>
<keyword evidence="4" id="KW-1185">Reference proteome</keyword>
<feature type="compositionally biased region" description="Basic and acidic residues" evidence="1">
    <location>
        <begin position="161"/>
        <end position="171"/>
    </location>
</feature>
<keyword evidence="2" id="KW-0812">Transmembrane</keyword>
<feature type="transmembrane region" description="Helical" evidence="2">
    <location>
        <begin position="122"/>
        <end position="142"/>
    </location>
</feature>
<keyword evidence="2" id="KW-0472">Membrane</keyword>
<gene>
    <name evidence="3" type="ORF">SAMN04490178_12613</name>
</gene>
<evidence type="ECO:0000256" key="1">
    <source>
        <dbReference type="SAM" id="MobiDB-lite"/>
    </source>
</evidence>
<dbReference type="AlphaFoldDB" id="A0A1H8XMD1"/>
<dbReference type="Proteomes" id="UP000198847">
    <property type="component" value="Unassembled WGS sequence"/>
</dbReference>
<accession>A0A1H8XMD1</accession>